<dbReference type="EMBL" id="FOCX01000031">
    <property type="protein sequence ID" value="SEP07010.1"/>
    <property type="molecule type" value="Genomic_DNA"/>
</dbReference>
<accession>A0A1H8UUW3</accession>
<keyword evidence="2" id="KW-1185">Reference proteome</keyword>
<dbReference type="AlphaFoldDB" id="A0A1H8UUW3"/>
<evidence type="ECO:0000313" key="2">
    <source>
        <dbReference type="Proteomes" id="UP000198775"/>
    </source>
</evidence>
<organism evidence="1 2">
    <name type="scientific">Halorientalis persicus</name>
    <dbReference type="NCBI Taxonomy" id="1367881"/>
    <lineage>
        <taxon>Archaea</taxon>
        <taxon>Methanobacteriati</taxon>
        <taxon>Methanobacteriota</taxon>
        <taxon>Stenosarchaea group</taxon>
        <taxon>Halobacteria</taxon>
        <taxon>Halobacteriales</taxon>
        <taxon>Haloarculaceae</taxon>
        <taxon>Halorientalis</taxon>
    </lineage>
</organism>
<gene>
    <name evidence="1" type="ORF">SAMN05216388_10312</name>
</gene>
<evidence type="ECO:0000313" key="1">
    <source>
        <dbReference type="EMBL" id="SEP07010.1"/>
    </source>
</evidence>
<sequence length="82" mass="9279">MVSWRLLQEFGDELGVPNEEMLRVNILADGGYLVQNAPPFLNFEIPDGFGSRRTWLKEYPYVFTPRPIPSVSRRGGPIGVVD</sequence>
<name>A0A1H8UUW3_9EURY</name>
<proteinExistence type="predicted"/>
<reference evidence="2" key="1">
    <citation type="submission" date="2016-10" db="EMBL/GenBank/DDBJ databases">
        <authorList>
            <person name="Varghese N."/>
            <person name="Submissions S."/>
        </authorList>
    </citation>
    <scope>NUCLEOTIDE SEQUENCE [LARGE SCALE GENOMIC DNA]</scope>
    <source>
        <strain evidence="2">IBRC-M 10043</strain>
    </source>
</reference>
<dbReference type="Proteomes" id="UP000198775">
    <property type="component" value="Unassembled WGS sequence"/>
</dbReference>
<protein>
    <submittedName>
        <fullName evidence="1">Uncharacterized protein</fullName>
    </submittedName>
</protein>